<feature type="compositionally biased region" description="Pro residues" evidence="1">
    <location>
        <begin position="30"/>
        <end position="42"/>
    </location>
</feature>
<protein>
    <submittedName>
        <fullName evidence="3">FMN-binding protein</fullName>
    </submittedName>
</protein>
<dbReference type="GO" id="GO:0016020">
    <property type="term" value="C:membrane"/>
    <property type="evidence" value="ECO:0007669"/>
    <property type="project" value="InterPro"/>
</dbReference>
<accession>A0A7G6XAV5</accession>
<feature type="region of interest" description="Disordered" evidence="1">
    <location>
        <begin position="1"/>
        <end position="58"/>
    </location>
</feature>
<evidence type="ECO:0000256" key="1">
    <source>
        <dbReference type="SAM" id="MobiDB-lite"/>
    </source>
</evidence>
<feature type="compositionally biased region" description="Low complexity" evidence="1">
    <location>
        <begin position="1"/>
        <end position="29"/>
    </location>
</feature>
<reference evidence="4" key="1">
    <citation type="submission" date="2019-09" db="EMBL/GenBank/DDBJ databases">
        <title>Antimicrobial potential of Antarctic Bacteria.</title>
        <authorList>
            <person name="Benaud N."/>
            <person name="Edwards R.J."/>
            <person name="Ferrari B.C."/>
        </authorList>
    </citation>
    <scope>NUCLEOTIDE SEQUENCE [LARGE SCALE GENOMIC DNA]</scope>
    <source>
        <strain evidence="4">SPB151</strain>
    </source>
</reference>
<gene>
    <name evidence="3" type="ORF">F1D05_38115</name>
</gene>
<dbReference type="KEGG" id="kqi:F1D05_38115"/>
<keyword evidence="4" id="KW-1185">Reference proteome</keyword>
<organism evidence="3 4">
    <name type="scientific">Kribbella qitaiheensis</name>
    <dbReference type="NCBI Taxonomy" id="1544730"/>
    <lineage>
        <taxon>Bacteria</taxon>
        <taxon>Bacillati</taxon>
        <taxon>Actinomycetota</taxon>
        <taxon>Actinomycetes</taxon>
        <taxon>Propionibacteriales</taxon>
        <taxon>Kribbellaceae</taxon>
        <taxon>Kribbella</taxon>
    </lineage>
</organism>
<dbReference type="Gene3D" id="3.90.1010.20">
    <property type="match status" value="1"/>
</dbReference>
<dbReference type="EMBL" id="CP043661">
    <property type="protein sequence ID" value="QNE23370.1"/>
    <property type="molecule type" value="Genomic_DNA"/>
</dbReference>
<dbReference type="Pfam" id="PF04205">
    <property type="entry name" value="FMN_bind"/>
    <property type="match status" value="1"/>
</dbReference>
<evidence type="ECO:0000259" key="2">
    <source>
        <dbReference type="SMART" id="SM00900"/>
    </source>
</evidence>
<name>A0A7G6XAV5_9ACTN</name>
<dbReference type="GO" id="GO:0010181">
    <property type="term" value="F:FMN binding"/>
    <property type="evidence" value="ECO:0007669"/>
    <property type="project" value="InterPro"/>
</dbReference>
<dbReference type="InterPro" id="IPR007329">
    <property type="entry name" value="FMN-bd"/>
</dbReference>
<proteinExistence type="predicted"/>
<dbReference type="Proteomes" id="UP000515563">
    <property type="component" value="Chromosome"/>
</dbReference>
<dbReference type="SMART" id="SM00900">
    <property type="entry name" value="FMN_bind"/>
    <property type="match status" value="1"/>
</dbReference>
<feature type="domain" description="FMN-binding" evidence="2">
    <location>
        <begin position="62"/>
        <end position="139"/>
    </location>
</feature>
<evidence type="ECO:0000313" key="3">
    <source>
        <dbReference type="EMBL" id="QNE23370.1"/>
    </source>
</evidence>
<sequence length="145" mass="14974">MTTGPARSTTPSRSRPPARTPRPAAAQPTKPTPEPTSTPTPKPKPKPKRASVTVNGGLVDTQYGPVQVQLRIRGGRIVAADAIVAPKGDSRTDSINSQAVPQLNQEVVQAQSGRIDTVSGATFTSAGYQSSLQSALDAAHQAGAL</sequence>
<reference evidence="3 4" key="2">
    <citation type="journal article" date="2020" name="Microbiol. Resour. Announc.">
        <title>Antarctic desert soil bacteria exhibit high novel natural product potential, evaluated through long-read genome sequencing and comparative genomics.</title>
        <authorList>
            <person name="Benaud N."/>
            <person name="Edwards R.J."/>
            <person name="Amos T.G."/>
            <person name="D'Agostino P.M."/>
            <person name="Gutierrez-Chavez C."/>
            <person name="Montgomery K."/>
            <person name="Nicetic I."/>
            <person name="Ferrari B.C."/>
        </authorList>
    </citation>
    <scope>NUCLEOTIDE SEQUENCE [LARGE SCALE GENOMIC DNA]</scope>
    <source>
        <strain evidence="3 4">SPB151</strain>
    </source>
</reference>
<evidence type="ECO:0000313" key="4">
    <source>
        <dbReference type="Proteomes" id="UP000515563"/>
    </source>
</evidence>
<dbReference type="AlphaFoldDB" id="A0A7G6XAV5"/>